<dbReference type="PROSITE" id="PS50943">
    <property type="entry name" value="HTH_CROC1"/>
    <property type="match status" value="1"/>
</dbReference>
<evidence type="ECO:0000259" key="2">
    <source>
        <dbReference type="PROSITE" id="PS50943"/>
    </source>
</evidence>
<dbReference type="InterPro" id="IPR001387">
    <property type="entry name" value="Cro/C1-type_HTH"/>
</dbReference>
<comment type="caution">
    <text evidence="3">The sequence shown here is derived from an EMBL/GenBank/DDBJ whole genome shotgun (WGS) entry which is preliminary data.</text>
</comment>
<keyword evidence="4" id="KW-1185">Reference proteome</keyword>
<dbReference type="AlphaFoldDB" id="A0A844QEP5"/>
<dbReference type="CDD" id="cd00093">
    <property type="entry name" value="HTH_XRE"/>
    <property type="match status" value="1"/>
</dbReference>
<reference evidence="3 4" key="1">
    <citation type="submission" date="2019-12" db="EMBL/GenBank/DDBJ databases">
        <title>Nitratireductor arenosus sp. nov., Isolated from sea sand, Jeju island, South Korea.</title>
        <authorList>
            <person name="Kim W."/>
        </authorList>
    </citation>
    <scope>NUCLEOTIDE SEQUENCE [LARGE SCALE GENOMIC DNA]</scope>
    <source>
        <strain evidence="3 4">CAU 1489</strain>
    </source>
</reference>
<feature type="domain" description="HTH cro/C1-type" evidence="2">
    <location>
        <begin position="7"/>
        <end position="62"/>
    </location>
</feature>
<sequence length="113" mass="12663">MALGRRITELRMNKRESLQQVADAVGVSKAHIWELEKGRTDNPSMALVTRLADHFEVSVSFLVGEAIEAPDADVDLQRMFRQASDLDPRERQILDSMLKSLLQSRVAANDGQT</sequence>
<name>A0A844QEP5_9HYPH</name>
<gene>
    <name evidence="3" type="ORF">GN330_03340</name>
</gene>
<protein>
    <submittedName>
        <fullName evidence="3">Helix-turn-helix domain-containing protein</fullName>
    </submittedName>
</protein>
<dbReference type="PANTHER" id="PTHR46558:SF11">
    <property type="entry name" value="HTH-TYPE TRANSCRIPTIONAL REGULATOR XRE"/>
    <property type="match status" value="1"/>
</dbReference>
<organism evidence="3 4">
    <name type="scientific">Nitratireductor arenosus</name>
    <dbReference type="NCBI Taxonomy" id="2682096"/>
    <lineage>
        <taxon>Bacteria</taxon>
        <taxon>Pseudomonadati</taxon>
        <taxon>Pseudomonadota</taxon>
        <taxon>Alphaproteobacteria</taxon>
        <taxon>Hyphomicrobiales</taxon>
        <taxon>Phyllobacteriaceae</taxon>
        <taxon>Nitratireductor</taxon>
    </lineage>
</organism>
<dbReference type="InterPro" id="IPR010982">
    <property type="entry name" value="Lambda_DNA-bd_dom_sf"/>
</dbReference>
<dbReference type="Proteomes" id="UP000463224">
    <property type="component" value="Unassembled WGS sequence"/>
</dbReference>
<dbReference type="Pfam" id="PF13560">
    <property type="entry name" value="HTH_31"/>
    <property type="match status" value="1"/>
</dbReference>
<evidence type="ECO:0000256" key="1">
    <source>
        <dbReference type="ARBA" id="ARBA00023125"/>
    </source>
</evidence>
<dbReference type="SUPFAM" id="SSF47413">
    <property type="entry name" value="lambda repressor-like DNA-binding domains"/>
    <property type="match status" value="1"/>
</dbReference>
<dbReference type="Gene3D" id="1.10.260.40">
    <property type="entry name" value="lambda repressor-like DNA-binding domains"/>
    <property type="match status" value="1"/>
</dbReference>
<keyword evidence="1" id="KW-0238">DNA-binding</keyword>
<dbReference type="GO" id="GO:0003677">
    <property type="term" value="F:DNA binding"/>
    <property type="evidence" value="ECO:0007669"/>
    <property type="project" value="UniProtKB-KW"/>
</dbReference>
<proteinExistence type="predicted"/>
<dbReference type="RefSeq" id="WP_156711237.1">
    <property type="nucleotide sequence ID" value="NZ_WPHG01000001.1"/>
</dbReference>
<dbReference type="EMBL" id="WPHG01000001">
    <property type="protein sequence ID" value="MVA96279.1"/>
    <property type="molecule type" value="Genomic_DNA"/>
</dbReference>
<dbReference type="PANTHER" id="PTHR46558">
    <property type="entry name" value="TRACRIPTIONAL REGULATORY PROTEIN-RELATED-RELATED"/>
    <property type="match status" value="1"/>
</dbReference>
<dbReference type="SMART" id="SM00530">
    <property type="entry name" value="HTH_XRE"/>
    <property type="match status" value="1"/>
</dbReference>
<accession>A0A844QEP5</accession>
<evidence type="ECO:0000313" key="3">
    <source>
        <dbReference type="EMBL" id="MVA96279.1"/>
    </source>
</evidence>
<evidence type="ECO:0000313" key="4">
    <source>
        <dbReference type="Proteomes" id="UP000463224"/>
    </source>
</evidence>